<keyword evidence="1" id="KW-0004">4Fe-4S</keyword>
<evidence type="ECO:0000256" key="3">
    <source>
        <dbReference type="ARBA" id="ARBA00023002"/>
    </source>
</evidence>
<gene>
    <name evidence="7" type="ORF">ENT52_03930</name>
</gene>
<evidence type="ECO:0000256" key="1">
    <source>
        <dbReference type="ARBA" id="ARBA00022485"/>
    </source>
</evidence>
<organism evidence="7">
    <name type="scientific">Archaeoglobus fulgidus</name>
    <dbReference type="NCBI Taxonomy" id="2234"/>
    <lineage>
        <taxon>Archaea</taxon>
        <taxon>Methanobacteriati</taxon>
        <taxon>Methanobacteriota</taxon>
        <taxon>Archaeoglobi</taxon>
        <taxon>Archaeoglobales</taxon>
        <taxon>Archaeoglobaceae</taxon>
        <taxon>Archaeoglobus</taxon>
    </lineage>
</organism>
<evidence type="ECO:0000256" key="2">
    <source>
        <dbReference type="ARBA" id="ARBA00022723"/>
    </source>
</evidence>
<accession>A0A7J3M2B9</accession>
<dbReference type="PANTHER" id="PTHR43255:SF1">
    <property type="entry name" value="IRON-SULFUR-BINDING OXIDOREDUCTASE FADF-RELATED"/>
    <property type="match status" value="1"/>
</dbReference>
<dbReference type="Pfam" id="PF02754">
    <property type="entry name" value="CCG"/>
    <property type="match status" value="1"/>
</dbReference>
<name>A0A7J3M2B9_ARCFL</name>
<keyword evidence="2" id="KW-0479">Metal-binding</keyword>
<feature type="domain" description="Cysteine-rich" evidence="6">
    <location>
        <begin position="215"/>
        <end position="299"/>
    </location>
</feature>
<dbReference type="PANTHER" id="PTHR43255">
    <property type="entry name" value="IRON-SULFUR-BINDING OXIDOREDUCTASE FADF-RELATED-RELATED"/>
    <property type="match status" value="1"/>
</dbReference>
<sequence>MELRFDPKLCRECEFFCMKNCRYIKDPSEFWRVAEGEFCEILEDCKNCYACEEFCPYENHPFYRIVELQEKFGVRKLDEEVMKALEKRYAPEGEFRAKKVSKGLHICLFPEFKDLNKTKLFEGFEIVRGRHVFCNLVYLHYGRVSVIKERAQKVLENLASLGFEDLVLFHDECYSFYESFLKAHGVNPGFKVKHLYEFFLEVIAKGNTKKLNVRIAYQRPCSNRLNKTDKLFDEICKALAIERVERKFDRKNAICCGASFILSGDLDFAKELQSKNLEDLASTDADYVVFLCPMCYATLSEKVKELGLKPVMVHELFEMALT</sequence>
<proteinExistence type="predicted"/>
<keyword evidence="5" id="KW-0411">Iron-sulfur</keyword>
<dbReference type="GO" id="GO:0051539">
    <property type="term" value="F:4 iron, 4 sulfur cluster binding"/>
    <property type="evidence" value="ECO:0007669"/>
    <property type="project" value="UniProtKB-KW"/>
</dbReference>
<evidence type="ECO:0000256" key="4">
    <source>
        <dbReference type="ARBA" id="ARBA00023004"/>
    </source>
</evidence>
<keyword evidence="3" id="KW-0560">Oxidoreductase</keyword>
<dbReference type="EMBL" id="DSYZ01000085">
    <property type="protein sequence ID" value="HGT82858.1"/>
    <property type="molecule type" value="Genomic_DNA"/>
</dbReference>
<keyword evidence="4" id="KW-0408">Iron</keyword>
<dbReference type="InterPro" id="IPR017900">
    <property type="entry name" value="4Fe4S_Fe_S_CS"/>
</dbReference>
<evidence type="ECO:0000256" key="5">
    <source>
        <dbReference type="ARBA" id="ARBA00023014"/>
    </source>
</evidence>
<dbReference type="InterPro" id="IPR051460">
    <property type="entry name" value="HdrC_iron-sulfur_subunit"/>
</dbReference>
<dbReference type="PROSITE" id="PS00198">
    <property type="entry name" value="4FE4S_FER_1"/>
    <property type="match status" value="1"/>
</dbReference>
<dbReference type="AlphaFoldDB" id="A0A7J3M2B9"/>
<dbReference type="InterPro" id="IPR004017">
    <property type="entry name" value="Cys_rich_dom"/>
</dbReference>
<evidence type="ECO:0000259" key="6">
    <source>
        <dbReference type="Pfam" id="PF02754"/>
    </source>
</evidence>
<reference evidence="7" key="1">
    <citation type="journal article" date="2020" name="mSystems">
        <title>Genome- and Community-Level Interaction Insights into Carbon Utilization and Element Cycling Functions of Hydrothermarchaeota in Hydrothermal Sediment.</title>
        <authorList>
            <person name="Zhou Z."/>
            <person name="Liu Y."/>
            <person name="Xu W."/>
            <person name="Pan J."/>
            <person name="Luo Z.H."/>
            <person name="Li M."/>
        </authorList>
    </citation>
    <scope>NUCLEOTIDE SEQUENCE [LARGE SCALE GENOMIC DNA]</scope>
    <source>
        <strain evidence="7">SpSt-587</strain>
    </source>
</reference>
<protein>
    <submittedName>
        <fullName evidence="7">(Fe-S)-binding protein</fullName>
    </submittedName>
</protein>
<dbReference type="SUPFAM" id="SSF54862">
    <property type="entry name" value="4Fe-4S ferredoxins"/>
    <property type="match status" value="1"/>
</dbReference>
<dbReference type="GO" id="GO:0016491">
    <property type="term" value="F:oxidoreductase activity"/>
    <property type="evidence" value="ECO:0007669"/>
    <property type="project" value="UniProtKB-KW"/>
</dbReference>
<evidence type="ECO:0000313" key="7">
    <source>
        <dbReference type="EMBL" id="HGT82858.1"/>
    </source>
</evidence>
<dbReference type="GO" id="GO:0005886">
    <property type="term" value="C:plasma membrane"/>
    <property type="evidence" value="ECO:0007669"/>
    <property type="project" value="TreeGrafter"/>
</dbReference>
<comment type="caution">
    <text evidence="7">The sequence shown here is derived from an EMBL/GenBank/DDBJ whole genome shotgun (WGS) entry which is preliminary data.</text>
</comment>
<dbReference type="GO" id="GO:0046872">
    <property type="term" value="F:metal ion binding"/>
    <property type="evidence" value="ECO:0007669"/>
    <property type="project" value="UniProtKB-KW"/>
</dbReference>